<dbReference type="EMBL" id="PFMD01000002">
    <property type="protein sequence ID" value="PIY97300.1"/>
    <property type="molecule type" value="Genomic_DNA"/>
</dbReference>
<keyword evidence="6" id="KW-1133">Transmembrane helix</keyword>
<dbReference type="GO" id="GO:0030288">
    <property type="term" value="C:outer membrane-bounded periplasmic space"/>
    <property type="evidence" value="ECO:0007669"/>
    <property type="project" value="TreeGrafter"/>
</dbReference>
<evidence type="ECO:0000256" key="2">
    <source>
        <dbReference type="ARBA" id="ARBA00022670"/>
    </source>
</evidence>
<keyword evidence="6" id="KW-0472">Membrane</keyword>
<feature type="domain" description="PDZ" evidence="7">
    <location>
        <begin position="115"/>
        <end position="183"/>
    </location>
</feature>
<evidence type="ECO:0000256" key="5">
    <source>
        <dbReference type="RuleBase" id="RU004404"/>
    </source>
</evidence>
<dbReference type="SUPFAM" id="SSF50156">
    <property type="entry name" value="PDZ domain-like"/>
    <property type="match status" value="1"/>
</dbReference>
<dbReference type="Proteomes" id="UP000230779">
    <property type="component" value="Unassembled WGS sequence"/>
</dbReference>
<dbReference type="SMART" id="SM00245">
    <property type="entry name" value="TSPc"/>
    <property type="match status" value="1"/>
</dbReference>
<keyword evidence="3 5" id="KW-0378">Hydrolase</keyword>
<dbReference type="InterPro" id="IPR004447">
    <property type="entry name" value="Peptidase_S41A"/>
</dbReference>
<evidence type="ECO:0000256" key="6">
    <source>
        <dbReference type="SAM" id="Phobius"/>
    </source>
</evidence>
<feature type="transmembrane region" description="Helical" evidence="6">
    <location>
        <begin position="15"/>
        <end position="37"/>
    </location>
</feature>
<reference evidence="8 9" key="1">
    <citation type="submission" date="2017-09" db="EMBL/GenBank/DDBJ databases">
        <title>Depth-based differentiation of microbial function through sediment-hosted aquifers and enrichment of novel symbionts in the deep terrestrial subsurface.</title>
        <authorList>
            <person name="Probst A.J."/>
            <person name="Ladd B."/>
            <person name="Jarett J.K."/>
            <person name="Geller-Mcgrath D.E."/>
            <person name="Sieber C.M."/>
            <person name="Emerson J.B."/>
            <person name="Anantharaman K."/>
            <person name="Thomas B.C."/>
            <person name="Malmstrom R."/>
            <person name="Stieglmeier M."/>
            <person name="Klingl A."/>
            <person name="Woyke T."/>
            <person name="Ryan C.M."/>
            <person name="Banfield J.F."/>
        </authorList>
    </citation>
    <scope>NUCLEOTIDE SEQUENCE [LARGE SCALE GENOMIC DNA]</scope>
    <source>
        <strain evidence="8">CG_4_10_14_0_8_um_filter_42_10</strain>
    </source>
</reference>
<dbReference type="FunFam" id="2.30.42.10:FF:000063">
    <property type="entry name" value="Peptidase, S41 family"/>
    <property type="match status" value="1"/>
</dbReference>
<dbReference type="Gene3D" id="3.30.750.44">
    <property type="match status" value="1"/>
</dbReference>
<dbReference type="AlphaFoldDB" id="A0A2M7RKM7"/>
<evidence type="ECO:0000259" key="7">
    <source>
        <dbReference type="PROSITE" id="PS50106"/>
    </source>
</evidence>
<evidence type="ECO:0000313" key="8">
    <source>
        <dbReference type="EMBL" id="PIY97300.1"/>
    </source>
</evidence>
<dbReference type="InterPro" id="IPR036034">
    <property type="entry name" value="PDZ_sf"/>
</dbReference>
<dbReference type="GO" id="GO:0007165">
    <property type="term" value="P:signal transduction"/>
    <property type="evidence" value="ECO:0007669"/>
    <property type="project" value="TreeGrafter"/>
</dbReference>
<comment type="caution">
    <text evidence="8">The sequence shown here is derived from an EMBL/GenBank/DDBJ whole genome shotgun (WGS) entry which is preliminary data.</text>
</comment>
<dbReference type="InterPro" id="IPR001478">
    <property type="entry name" value="PDZ"/>
</dbReference>
<name>A0A2M7RKM7_9BACT</name>
<dbReference type="CDD" id="cd06782">
    <property type="entry name" value="cpPDZ_CPP-like"/>
    <property type="match status" value="1"/>
</dbReference>
<keyword evidence="6" id="KW-0812">Transmembrane</keyword>
<dbReference type="Pfam" id="PF03572">
    <property type="entry name" value="Peptidase_S41"/>
    <property type="match status" value="1"/>
</dbReference>
<proteinExistence type="inferred from homology"/>
<organism evidence="8 9">
    <name type="scientific">Candidatus Kerfeldbacteria bacterium CG_4_10_14_0_8_um_filter_42_10</name>
    <dbReference type="NCBI Taxonomy" id="2014248"/>
    <lineage>
        <taxon>Bacteria</taxon>
        <taxon>Candidatus Kerfeldiibacteriota</taxon>
    </lineage>
</organism>
<evidence type="ECO:0000313" key="9">
    <source>
        <dbReference type="Proteomes" id="UP000230779"/>
    </source>
</evidence>
<protein>
    <recommendedName>
        <fullName evidence="7">PDZ domain-containing protein</fullName>
    </recommendedName>
</protein>
<dbReference type="GO" id="GO:0004175">
    <property type="term" value="F:endopeptidase activity"/>
    <property type="evidence" value="ECO:0007669"/>
    <property type="project" value="TreeGrafter"/>
</dbReference>
<dbReference type="PANTHER" id="PTHR32060">
    <property type="entry name" value="TAIL-SPECIFIC PROTEASE"/>
    <property type="match status" value="1"/>
</dbReference>
<dbReference type="GO" id="GO:0008236">
    <property type="term" value="F:serine-type peptidase activity"/>
    <property type="evidence" value="ECO:0007669"/>
    <property type="project" value="UniProtKB-KW"/>
</dbReference>
<keyword evidence="4 5" id="KW-0720">Serine protease</keyword>
<dbReference type="InterPro" id="IPR029045">
    <property type="entry name" value="ClpP/crotonase-like_dom_sf"/>
</dbReference>
<dbReference type="SUPFAM" id="SSF52096">
    <property type="entry name" value="ClpP/crotonase"/>
    <property type="match status" value="1"/>
</dbReference>
<dbReference type="PROSITE" id="PS50106">
    <property type="entry name" value="PDZ"/>
    <property type="match status" value="1"/>
</dbReference>
<accession>A0A2M7RKM7</accession>
<dbReference type="GO" id="GO:0006508">
    <property type="term" value="P:proteolysis"/>
    <property type="evidence" value="ECO:0007669"/>
    <property type="project" value="UniProtKB-KW"/>
</dbReference>
<keyword evidence="2 5" id="KW-0645">Protease</keyword>
<dbReference type="Pfam" id="PF00595">
    <property type="entry name" value="PDZ"/>
    <property type="match status" value="1"/>
</dbReference>
<dbReference type="PANTHER" id="PTHR32060:SF30">
    <property type="entry name" value="CARBOXY-TERMINAL PROCESSING PROTEASE CTPA"/>
    <property type="match status" value="1"/>
</dbReference>
<dbReference type="Gene3D" id="3.90.226.10">
    <property type="entry name" value="2-enoyl-CoA Hydratase, Chain A, domain 1"/>
    <property type="match status" value="1"/>
</dbReference>
<evidence type="ECO:0000256" key="3">
    <source>
        <dbReference type="ARBA" id="ARBA00022801"/>
    </source>
</evidence>
<dbReference type="InterPro" id="IPR055210">
    <property type="entry name" value="CtpA/B_N"/>
</dbReference>
<comment type="similarity">
    <text evidence="1 5">Belongs to the peptidase S41A family.</text>
</comment>
<dbReference type="Pfam" id="PF22694">
    <property type="entry name" value="CtpB_N-like"/>
    <property type="match status" value="1"/>
</dbReference>
<dbReference type="Gene3D" id="2.30.42.10">
    <property type="match status" value="1"/>
</dbReference>
<dbReference type="SMART" id="SM00228">
    <property type="entry name" value="PDZ"/>
    <property type="match status" value="1"/>
</dbReference>
<dbReference type="InterPro" id="IPR005151">
    <property type="entry name" value="Tail-specific_protease"/>
</dbReference>
<dbReference type="CDD" id="cd07560">
    <property type="entry name" value="Peptidase_S41_CPP"/>
    <property type="match status" value="1"/>
</dbReference>
<gene>
    <name evidence="8" type="ORF">COY66_00175</name>
</gene>
<dbReference type="NCBIfam" id="TIGR00225">
    <property type="entry name" value="prc"/>
    <property type="match status" value="1"/>
</dbReference>
<sequence length="417" mass="45395">MEKNYKETSLIKRSLKVYLFLIVLLTVFLSGVLIGAWKINQVSPAEVVDAIINKASSHSSLKNADFNIFWEAWDTIQKKYIGRPVDEKNLFYGAMSGLVASLQDPYSVFFDPDLTQVFNQEISGTFEGIGIEIGMKNNQLVVIAPLPNSPAEEIGLKAGDQIVKIDQVDTNTITIDTAVNLIRGKEGTTVSLLIVRDGESEPLSFSVTRRTIKVQSVTWDLLESNIAYLKISHFNEDTEKSFQKVINEIILKEPKGIILDLRNNPGGFLDVAIGITGAFVKNGQTVVIEDYGNGSQTEYKSEGGDNLSSYPVAVLVNNGSASASEIMAGALQDYQIATVVGEQTFGKGSVQELTEFSDGSSLKLSVAKWLTPAGRSINDAGIKPDIAVELSEDDYNNNRDPQLEKAIEIVTAASSAN</sequence>
<evidence type="ECO:0000256" key="1">
    <source>
        <dbReference type="ARBA" id="ARBA00009179"/>
    </source>
</evidence>
<evidence type="ECO:0000256" key="4">
    <source>
        <dbReference type="ARBA" id="ARBA00022825"/>
    </source>
</evidence>